<dbReference type="CDD" id="cd11386">
    <property type="entry name" value="MCP_signal"/>
    <property type="match status" value="1"/>
</dbReference>
<dbReference type="PROSITE" id="PS50111">
    <property type="entry name" value="CHEMOTAXIS_TRANSDUC_2"/>
    <property type="match status" value="1"/>
</dbReference>
<protein>
    <submittedName>
        <fullName evidence="8">Methyl-accepting chemotaxis protein</fullName>
    </submittedName>
</protein>
<dbReference type="CDD" id="cd19411">
    <property type="entry name" value="MCP2201-like_sensor"/>
    <property type="match status" value="1"/>
</dbReference>
<feature type="domain" description="Methyl-accepting transducer" evidence="6">
    <location>
        <begin position="265"/>
        <end position="501"/>
    </location>
</feature>
<dbReference type="SMART" id="SM00283">
    <property type="entry name" value="MA"/>
    <property type="match status" value="1"/>
</dbReference>
<comment type="caution">
    <text evidence="8">The sequence shown here is derived from an EMBL/GenBank/DDBJ whole genome shotgun (WGS) entry which is preliminary data.</text>
</comment>
<evidence type="ECO:0000313" key="8">
    <source>
        <dbReference type="EMBL" id="MBB4013322.1"/>
    </source>
</evidence>
<dbReference type="FunFam" id="1.10.287.950:FF:000001">
    <property type="entry name" value="Methyl-accepting chemotaxis sensory transducer"/>
    <property type="match status" value="1"/>
</dbReference>
<dbReference type="GO" id="GO:0007165">
    <property type="term" value="P:signal transduction"/>
    <property type="evidence" value="ECO:0007669"/>
    <property type="project" value="UniProtKB-KW"/>
</dbReference>
<dbReference type="Pfam" id="PF12729">
    <property type="entry name" value="4HB_MCP_1"/>
    <property type="match status" value="1"/>
</dbReference>
<dbReference type="SUPFAM" id="SSF58104">
    <property type="entry name" value="Methyl-accepting chemotaxis protein (MCP) signaling domain"/>
    <property type="match status" value="1"/>
</dbReference>
<dbReference type="SMART" id="SM00304">
    <property type="entry name" value="HAMP"/>
    <property type="match status" value="1"/>
</dbReference>
<proteinExistence type="inferred from homology"/>
<feature type="domain" description="HAMP" evidence="7">
    <location>
        <begin position="207"/>
        <end position="260"/>
    </location>
</feature>
<keyword evidence="5" id="KW-1133">Transmembrane helix</keyword>
<dbReference type="EMBL" id="JACIET010000002">
    <property type="protein sequence ID" value="MBB4013322.1"/>
    <property type="molecule type" value="Genomic_DNA"/>
</dbReference>
<sequence>MSISTRLRLMLILAIVALLTIGGVNLVSYGKIQRQVDQITTNAAPSIIVVGEVSNNYRDLRSQLLSVLMEQDADLKKAFVEKSKLMEDEGLKKLKSYEPLISDDGDRKAYDKLKAAFTAYLEAYHATEDAAVGGKADEATMLMFSKVMPTSQQVEESLQTLLKGNQDGFVQAQEEVNRVQRSAQAISIGVNLLSILGLLVFGVLVIRAIRAPLASMERTVESIERDLDFTRRVPLRSRDEIGATVQAFNRLLDKLQESLRDISSASEGVSRQAQDVAHAAQEMLDGSRVASDASSAMAATVEEVTVSINHVADRANDAAVESRQSGERAQQGEAVINGTVAEINGIADRVHEAAQKIEVLASEALSINAVVTVIKEVADQTNLLALNAAIEAARAGEQGRGFAVVADEVRKLAERTAHSTQEISTLIGRIQASAEGAVDQMRGVVNRVEIGVKQATEAGTAIQEIRSSSGQVVGMVGDISHAIREQSAASTNIAQQVERIAQVSEETNASARQTSESAESLKALASQMQQAVSKYKI</sequence>
<dbReference type="InterPro" id="IPR003660">
    <property type="entry name" value="HAMP_dom"/>
</dbReference>
<dbReference type="InterPro" id="IPR047347">
    <property type="entry name" value="YvaQ-like_sensor"/>
</dbReference>
<dbReference type="InterPro" id="IPR024478">
    <property type="entry name" value="HlyB_4HB_MCP"/>
</dbReference>
<gene>
    <name evidence="8" type="ORF">GGR36_002668</name>
</gene>
<dbReference type="Pfam" id="PF00015">
    <property type="entry name" value="MCPsignal"/>
    <property type="match status" value="1"/>
</dbReference>
<dbReference type="CDD" id="cd06225">
    <property type="entry name" value="HAMP"/>
    <property type="match status" value="1"/>
</dbReference>
<name>A0A840BNU6_9RHOO</name>
<keyword evidence="9" id="KW-1185">Reference proteome</keyword>
<accession>A0A840BNU6</accession>
<reference evidence="8 9" key="1">
    <citation type="submission" date="2020-08" db="EMBL/GenBank/DDBJ databases">
        <title>Genomic Encyclopedia of Type Strains, Phase IV (KMG-IV): sequencing the most valuable type-strain genomes for metagenomic binning, comparative biology and taxonomic classification.</title>
        <authorList>
            <person name="Goeker M."/>
        </authorList>
    </citation>
    <scope>NUCLEOTIDE SEQUENCE [LARGE SCALE GENOMIC DNA]</scope>
    <source>
        <strain evidence="8 9">DSM 106739</strain>
    </source>
</reference>
<dbReference type="PROSITE" id="PS50885">
    <property type="entry name" value="HAMP"/>
    <property type="match status" value="1"/>
</dbReference>
<evidence type="ECO:0000256" key="1">
    <source>
        <dbReference type="ARBA" id="ARBA00004370"/>
    </source>
</evidence>
<keyword evidence="5" id="KW-0472">Membrane</keyword>
<dbReference type="GO" id="GO:0016020">
    <property type="term" value="C:membrane"/>
    <property type="evidence" value="ECO:0007669"/>
    <property type="project" value="UniProtKB-SubCell"/>
</dbReference>
<dbReference type="GO" id="GO:0004888">
    <property type="term" value="F:transmembrane signaling receptor activity"/>
    <property type="evidence" value="ECO:0007669"/>
    <property type="project" value="InterPro"/>
</dbReference>
<evidence type="ECO:0000256" key="4">
    <source>
        <dbReference type="PROSITE-ProRule" id="PRU00284"/>
    </source>
</evidence>
<evidence type="ECO:0000256" key="2">
    <source>
        <dbReference type="ARBA" id="ARBA00023224"/>
    </source>
</evidence>
<evidence type="ECO:0000256" key="3">
    <source>
        <dbReference type="ARBA" id="ARBA00029447"/>
    </source>
</evidence>
<evidence type="ECO:0000259" key="6">
    <source>
        <dbReference type="PROSITE" id="PS50111"/>
    </source>
</evidence>
<dbReference type="Gene3D" id="1.10.287.950">
    <property type="entry name" value="Methyl-accepting chemotaxis protein"/>
    <property type="match status" value="1"/>
</dbReference>
<evidence type="ECO:0000313" key="9">
    <source>
        <dbReference type="Proteomes" id="UP000561045"/>
    </source>
</evidence>
<dbReference type="InterPro" id="IPR004089">
    <property type="entry name" value="MCPsignal_dom"/>
</dbReference>
<keyword evidence="5" id="KW-0812">Transmembrane</keyword>
<comment type="subcellular location">
    <subcellularLocation>
        <location evidence="1">Membrane</location>
    </subcellularLocation>
</comment>
<dbReference type="AlphaFoldDB" id="A0A840BNU6"/>
<dbReference type="InterPro" id="IPR004090">
    <property type="entry name" value="Chemotax_Me-accpt_rcpt"/>
</dbReference>
<dbReference type="Proteomes" id="UP000561045">
    <property type="component" value="Unassembled WGS sequence"/>
</dbReference>
<dbReference type="Pfam" id="PF00672">
    <property type="entry name" value="HAMP"/>
    <property type="match status" value="1"/>
</dbReference>
<comment type="similarity">
    <text evidence="3">Belongs to the methyl-accepting chemotaxis (MCP) protein family.</text>
</comment>
<dbReference type="PANTHER" id="PTHR32089">
    <property type="entry name" value="METHYL-ACCEPTING CHEMOTAXIS PROTEIN MCPB"/>
    <property type="match status" value="1"/>
</dbReference>
<dbReference type="GO" id="GO:0006935">
    <property type="term" value="P:chemotaxis"/>
    <property type="evidence" value="ECO:0007669"/>
    <property type="project" value="InterPro"/>
</dbReference>
<feature type="transmembrane region" description="Helical" evidence="5">
    <location>
        <begin position="188"/>
        <end position="209"/>
    </location>
</feature>
<dbReference type="PRINTS" id="PR00260">
    <property type="entry name" value="CHEMTRNSDUCR"/>
</dbReference>
<organism evidence="8 9">
    <name type="scientific">Niveibacterium umoris</name>
    <dbReference type="NCBI Taxonomy" id="1193620"/>
    <lineage>
        <taxon>Bacteria</taxon>
        <taxon>Pseudomonadati</taxon>
        <taxon>Pseudomonadota</taxon>
        <taxon>Betaproteobacteria</taxon>
        <taxon>Rhodocyclales</taxon>
        <taxon>Rhodocyclaceae</taxon>
        <taxon>Niveibacterium</taxon>
    </lineage>
</organism>
<dbReference type="PANTHER" id="PTHR32089:SF112">
    <property type="entry name" value="LYSOZYME-LIKE PROTEIN-RELATED"/>
    <property type="match status" value="1"/>
</dbReference>
<evidence type="ECO:0000256" key="5">
    <source>
        <dbReference type="SAM" id="Phobius"/>
    </source>
</evidence>
<dbReference type="RefSeq" id="WP_183635212.1">
    <property type="nucleotide sequence ID" value="NZ_BAABLE010000005.1"/>
</dbReference>
<evidence type="ECO:0000259" key="7">
    <source>
        <dbReference type="PROSITE" id="PS50885"/>
    </source>
</evidence>
<keyword evidence="2 4" id="KW-0807">Transducer</keyword>